<gene>
    <name evidence="2" type="ORF">HINF_LOCUS40244</name>
    <name evidence="3" type="ORF">HINF_LOCUS8499</name>
</gene>
<accession>A0AA86UEJ6</accession>
<dbReference type="Proteomes" id="UP001642409">
    <property type="component" value="Unassembled WGS sequence"/>
</dbReference>
<evidence type="ECO:0000256" key="1">
    <source>
        <dbReference type="SAM" id="Phobius"/>
    </source>
</evidence>
<evidence type="ECO:0000313" key="3">
    <source>
        <dbReference type="EMBL" id="CAL5985038.1"/>
    </source>
</evidence>
<name>A0AA86UEJ6_9EUKA</name>
<sequence>MQRVQITKRFEAFGFIGWQDNANISVQQGNYFSCWARGSVQLVIQVLGALIPNLQTLSQQYRLRTLATKETYTVYQFKIYAVSGIQVSGIYKLITFDHSSPLILSKFICFCIIFRFIQFSFNLLYLLQNILVVKQNVLPFILFRSVLRFHNHEQKVYFSRQKSEPVRSQFQILIQPFNFELITFYHVAVFSVKKIMVVIELLCPTLVTQRTVKIQCA</sequence>
<proteinExistence type="predicted"/>
<keyword evidence="1" id="KW-0472">Membrane</keyword>
<protein>
    <submittedName>
        <fullName evidence="3">Hypothetical_protein</fullName>
    </submittedName>
</protein>
<organism evidence="2">
    <name type="scientific">Hexamita inflata</name>
    <dbReference type="NCBI Taxonomy" id="28002"/>
    <lineage>
        <taxon>Eukaryota</taxon>
        <taxon>Metamonada</taxon>
        <taxon>Diplomonadida</taxon>
        <taxon>Hexamitidae</taxon>
        <taxon>Hexamitinae</taxon>
        <taxon>Hexamita</taxon>
    </lineage>
</organism>
<dbReference type="EMBL" id="CAXDID020000018">
    <property type="protein sequence ID" value="CAL5985038.1"/>
    <property type="molecule type" value="Genomic_DNA"/>
</dbReference>
<dbReference type="AlphaFoldDB" id="A0AA86UEJ6"/>
<feature type="transmembrane region" description="Helical" evidence="1">
    <location>
        <begin position="107"/>
        <end position="127"/>
    </location>
</feature>
<comment type="caution">
    <text evidence="2">The sequence shown here is derived from an EMBL/GenBank/DDBJ whole genome shotgun (WGS) entry which is preliminary data.</text>
</comment>
<keyword evidence="4" id="KW-1185">Reference proteome</keyword>
<dbReference type="EMBL" id="CATOUU010000834">
    <property type="protein sequence ID" value="CAI9952599.1"/>
    <property type="molecule type" value="Genomic_DNA"/>
</dbReference>
<evidence type="ECO:0000313" key="2">
    <source>
        <dbReference type="EMBL" id="CAI9952599.1"/>
    </source>
</evidence>
<keyword evidence="1" id="KW-1133">Transmembrane helix</keyword>
<keyword evidence="1" id="KW-0812">Transmembrane</keyword>
<reference evidence="3 4" key="2">
    <citation type="submission" date="2024-07" db="EMBL/GenBank/DDBJ databases">
        <authorList>
            <person name="Akdeniz Z."/>
        </authorList>
    </citation>
    <scope>NUCLEOTIDE SEQUENCE [LARGE SCALE GENOMIC DNA]</scope>
</reference>
<reference evidence="2" key="1">
    <citation type="submission" date="2023-06" db="EMBL/GenBank/DDBJ databases">
        <authorList>
            <person name="Kurt Z."/>
        </authorList>
    </citation>
    <scope>NUCLEOTIDE SEQUENCE</scope>
</reference>
<evidence type="ECO:0000313" key="4">
    <source>
        <dbReference type="Proteomes" id="UP001642409"/>
    </source>
</evidence>